<organism evidence="1 2">
    <name type="scientific">Stigmatella aurantiaca</name>
    <dbReference type="NCBI Taxonomy" id="41"/>
    <lineage>
        <taxon>Bacteria</taxon>
        <taxon>Pseudomonadati</taxon>
        <taxon>Myxococcota</taxon>
        <taxon>Myxococcia</taxon>
        <taxon>Myxococcales</taxon>
        <taxon>Cystobacterineae</taxon>
        <taxon>Archangiaceae</taxon>
        <taxon>Stigmatella</taxon>
    </lineage>
</organism>
<evidence type="ECO:0000313" key="2">
    <source>
        <dbReference type="Proteomes" id="UP000182719"/>
    </source>
</evidence>
<dbReference type="PANTHER" id="PTHR34822">
    <property type="entry name" value="GRPB DOMAIN PROTEIN (AFU_ORTHOLOGUE AFUA_1G01530)"/>
    <property type="match status" value="1"/>
</dbReference>
<dbReference type="EMBL" id="FOAP01000006">
    <property type="protein sequence ID" value="SEL48323.1"/>
    <property type="molecule type" value="Genomic_DNA"/>
</dbReference>
<keyword evidence="2" id="KW-1185">Reference proteome</keyword>
<sequence>MRGPDRARNPTTEEELRAATLGGPTELNGPIVLSPSDPAWPVQFAREEAKLRAALGGRALAVEHVGSTSVPGLVAKPILDLVLAVADSADEAAYVPALEAAGYRLLIREPAWEEHRLLTGRQPDVNLHVFSAGAREITLMLRMRDWLRANAADRALYAATKQALAARTWKYVQHYADAKTTVISEILARAEAAAPSPGEGAARAGR</sequence>
<name>A0A1H7QK81_STIAU</name>
<dbReference type="SUPFAM" id="SSF81301">
    <property type="entry name" value="Nucleotidyltransferase"/>
    <property type="match status" value="1"/>
</dbReference>
<accession>A0A1H7QK81</accession>
<dbReference type="InterPro" id="IPR007344">
    <property type="entry name" value="GrpB/CoaE"/>
</dbReference>
<dbReference type="InterPro" id="IPR043519">
    <property type="entry name" value="NT_sf"/>
</dbReference>
<dbReference type="Pfam" id="PF04229">
    <property type="entry name" value="GrpB"/>
    <property type="match status" value="1"/>
</dbReference>
<gene>
    <name evidence="1" type="ORF">SAMN05444354_106174</name>
</gene>
<dbReference type="GO" id="GO:0016740">
    <property type="term" value="F:transferase activity"/>
    <property type="evidence" value="ECO:0007669"/>
    <property type="project" value="UniProtKB-KW"/>
</dbReference>
<evidence type="ECO:0000313" key="1">
    <source>
        <dbReference type="EMBL" id="SEL48323.1"/>
    </source>
</evidence>
<dbReference type="Gene3D" id="3.30.460.10">
    <property type="entry name" value="Beta Polymerase, domain 2"/>
    <property type="match status" value="1"/>
</dbReference>
<dbReference type="RefSeq" id="WP_075006876.1">
    <property type="nucleotide sequence ID" value="NZ_FOAP01000006.1"/>
</dbReference>
<dbReference type="PANTHER" id="PTHR34822:SF1">
    <property type="entry name" value="GRPB FAMILY PROTEIN"/>
    <property type="match status" value="1"/>
</dbReference>
<dbReference type="AlphaFoldDB" id="A0A1H7QK81"/>
<protein>
    <submittedName>
        <fullName evidence="1">GrpB domain, predicted nucleotidyltransferase, UPF0157 family</fullName>
    </submittedName>
</protein>
<dbReference type="Proteomes" id="UP000182719">
    <property type="component" value="Unassembled WGS sequence"/>
</dbReference>
<keyword evidence="1" id="KW-0808">Transferase</keyword>
<dbReference type="OrthoDB" id="9799092at2"/>
<reference evidence="2" key="1">
    <citation type="submission" date="2016-10" db="EMBL/GenBank/DDBJ databases">
        <authorList>
            <person name="Varghese N."/>
            <person name="Submissions S."/>
        </authorList>
    </citation>
    <scope>NUCLEOTIDE SEQUENCE [LARGE SCALE GENOMIC DNA]</scope>
    <source>
        <strain evidence="2">DSM 17044</strain>
    </source>
</reference>
<proteinExistence type="predicted"/>